<evidence type="ECO:0000313" key="3">
    <source>
        <dbReference type="EMBL" id="KAG7457931.1"/>
    </source>
</evidence>
<name>A0A9D3PHK5_MEGAT</name>
<dbReference type="InterPro" id="IPR013106">
    <property type="entry name" value="Ig_V-set"/>
</dbReference>
<dbReference type="EMBL" id="JAFDVH010000021">
    <property type="protein sequence ID" value="KAG7457931.1"/>
    <property type="molecule type" value="Genomic_DNA"/>
</dbReference>
<feature type="domain" description="Ig-like" evidence="2">
    <location>
        <begin position="44"/>
        <end position="143"/>
    </location>
</feature>
<comment type="caution">
    <text evidence="3">The sequence shown here is derived from an EMBL/GenBank/DDBJ whole genome shotgun (WGS) entry which is preliminary data.</text>
</comment>
<gene>
    <name evidence="3" type="ORF">MATL_G00232550</name>
</gene>
<reference evidence="3" key="1">
    <citation type="submission" date="2021-01" db="EMBL/GenBank/DDBJ databases">
        <authorList>
            <person name="Zahm M."/>
            <person name="Roques C."/>
            <person name="Cabau C."/>
            <person name="Klopp C."/>
            <person name="Donnadieu C."/>
            <person name="Jouanno E."/>
            <person name="Lampietro C."/>
            <person name="Louis A."/>
            <person name="Herpin A."/>
            <person name="Echchiki A."/>
            <person name="Berthelot C."/>
            <person name="Parey E."/>
            <person name="Roest-Crollius H."/>
            <person name="Braasch I."/>
            <person name="Postlethwait J."/>
            <person name="Bobe J."/>
            <person name="Montfort J."/>
            <person name="Bouchez O."/>
            <person name="Begum T."/>
            <person name="Mejri S."/>
            <person name="Adams A."/>
            <person name="Chen W.-J."/>
            <person name="Guiguen Y."/>
        </authorList>
    </citation>
    <scope>NUCLEOTIDE SEQUENCE</scope>
    <source>
        <strain evidence="3">YG-15Mar2019-1</strain>
        <tissue evidence="3">Brain</tissue>
    </source>
</reference>
<organism evidence="3 4">
    <name type="scientific">Megalops atlanticus</name>
    <name type="common">Tarpon</name>
    <name type="synonym">Clupea gigantea</name>
    <dbReference type="NCBI Taxonomy" id="7932"/>
    <lineage>
        <taxon>Eukaryota</taxon>
        <taxon>Metazoa</taxon>
        <taxon>Chordata</taxon>
        <taxon>Craniata</taxon>
        <taxon>Vertebrata</taxon>
        <taxon>Euteleostomi</taxon>
        <taxon>Actinopterygii</taxon>
        <taxon>Neopterygii</taxon>
        <taxon>Teleostei</taxon>
        <taxon>Elopiformes</taxon>
        <taxon>Megalopidae</taxon>
        <taxon>Megalops</taxon>
    </lineage>
</organism>
<dbReference type="InterPro" id="IPR036179">
    <property type="entry name" value="Ig-like_dom_sf"/>
</dbReference>
<protein>
    <recommendedName>
        <fullName evidence="2">Ig-like domain-containing protein</fullName>
    </recommendedName>
</protein>
<evidence type="ECO:0000313" key="4">
    <source>
        <dbReference type="Proteomes" id="UP001046870"/>
    </source>
</evidence>
<dbReference type="Proteomes" id="UP001046870">
    <property type="component" value="Chromosome 21"/>
</dbReference>
<keyword evidence="4" id="KW-1185">Reference proteome</keyword>
<sequence>MIVQTKHPKGMASVRFRDTLGTRARLLLLCCIYPLKAQHTTPVPQFPEFAKVQVGDTISLQCDLKGLTTYCYTIAWMKIHPRTRKMEVCKNSYTDSKPGTEAGSQICHFSLQNAKVEDSGTYYCSAVHGQIIYTGNGSTVIVTDLFHAISVISSGQLSQRIIRYHFFHLLLQKKEPNPRQSKSSGRRTTHSSPQSLSCA</sequence>
<dbReference type="Gene3D" id="2.60.40.10">
    <property type="entry name" value="Immunoglobulins"/>
    <property type="match status" value="1"/>
</dbReference>
<dbReference type="PROSITE" id="PS50835">
    <property type="entry name" value="IG_LIKE"/>
    <property type="match status" value="1"/>
</dbReference>
<dbReference type="Pfam" id="PF07686">
    <property type="entry name" value="V-set"/>
    <property type="match status" value="1"/>
</dbReference>
<dbReference type="AlphaFoldDB" id="A0A9D3PHK5"/>
<feature type="compositionally biased region" description="Polar residues" evidence="1">
    <location>
        <begin position="190"/>
        <end position="199"/>
    </location>
</feature>
<dbReference type="SUPFAM" id="SSF48726">
    <property type="entry name" value="Immunoglobulin"/>
    <property type="match status" value="1"/>
</dbReference>
<dbReference type="InterPro" id="IPR007110">
    <property type="entry name" value="Ig-like_dom"/>
</dbReference>
<accession>A0A9D3PHK5</accession>
<feature type="region of interest" description="Disordered" evidence="1">
    <location>
        <begin position="175"/>
        <end position="199"/>
    </location>
</feature>
<proteinExistence type="predicted"/>
<evidence type="ECO:0000256" key="1">
    <source>
        <dbReference type="SAM" id="MobiDB-lite"/>
    </source>
</evidence>
<dbReference type="SMART" id="SM00409">
    <property type="entry name" value="IG"/>
    <property type="match status" value="1"/>
</dbReference>
<evidence type="ECO:0000259" key="2">
    <source>
        <dbReference type="PROSITE" id="PS50835"/>
    </source>
</evidence>
<dbReference type="InterPro" id="IPR013783">
    <property type="entry name" value="Ig-like_fold"/>
</dbReference>
<dbReference type="InterPro" id="IPR003599">
    <property type="entry name" value="Ig_sub"/>
</dbReference>
<dbReference type="OrthoDB" id="6103117at2759"/>